<reference evidence="1" key="1">
    <citation type="submission" date="2023-10" db="EMBL/GenBank/DDBJ databases">
        <title>Genome assembly of Pristionchus species.</title>
        <authorList>
            <person name="Yoshida K."/>
            <person name="Sommer R.J."/>
        </authorList>
    </citation>
    <scope>NUCLEOTIDE SEQUENCE</scope>
    <source>
        <strain evidence="1">RS0144</strain>
    </source>
</reference>
<gene>
    <name evidence="1" type="ORF">PENTCL1PPCAC_7953</name>
</gene>
<evidence type="ECO:0000313" key="2">
    <source>
        <dbReference type="Proteomes" id="UP001432027"/>
    </source>
</evidence>
<accession>A0AAV5SUL6</accession>
<dbReference type="Proteomes" id="UP001432027">
    <property type="component" value="Unassembled WGS sequence"/>
</dbReference>
<organism evidence="1 2">
    <name type="scientific">Pristionchus entomophagus</name>
    <dbReference type="NCBI Taxonomy" id="358040"/>
    <lineage>
        <taxon>Eukaryota</taxon>
        <taxon>Metazoa</taxon>
        <taxon>Ecdysozoa</taxon>
        <taxon>Nematoda</taxon>
        <taxon>Chromadorea</taxon>
        <taxon>Rhabditida</taxon>
        <taxon>Rhabditina</taxon>
        <taxon>Diplogasteromorpha</taxon>
        <taxon>Diplogasteroidea</taxon>
        <taxon>Neodiplogasteridae</taxon>
        <taxon>Pristionchus</taxon>
    </lineage>
</organism>
<dbReference type="AlphaFoldDB" id="A0AAV5SUL6"/>
<evidence type="ECO:0000313" key="1">
    <source>
        <dbReference type="EMBL" id="GMS85778.1"/>
    </source>
</evidence>
<keyword evidence="2" id="KW-1185">Reference proteome</keyword>
<evidence type="ECO:0008006" key="3">
    <source>
        <dbReference type="Google" id="ProtNLM"/>
    </source>
</evidence>
<feature type="non-terminal residue" evidence="1">
    <location>
        <position position="1"/>
    </location>
</feature>
<sequence>GRSVEAVPQLELVREGVGQRPQILDGRLAEVAKARKPEVLGVVDVTELLVGEDAAQLGRIRRCLRRQRVLVVHLIGDARLRGRLLGRGECRGRLGQRFAGPTSLESVDIRVLIVYAQAASTFADQEVLRVGLETQGHHYVHVGVEAASARRRGGTNLVADVIVVLVRGTVESIPLLALRLVRVLVLVHDDDVGIR</sequence>
<dbReference type="EMBL" id="BTSX01000002">
    <property type="protein sequence ID" value="GMS85778.1"/>
    <property type="molecule type" value="Genomic_DNA"/>
</dbReference>
<protein>
    <recommendedName>
        <fullName evidence="3">Ribosomal protein</fullName>
    </recommendedName>
</protein>
<proteinExistence type="predicted"/>
<name>A0AAV5SUL6_9BILA</name>
<comment type="caution">
    <text evidence="1">The sequence shown here is derived from an EMBL/GenBank/DDBJ whole genome shotgun (WGS) entry which is preliminary data.</text>
</comment>